<keyword evidence="1" id="KW-0479">Metal-binding</keyword>
<gene>
    <name evidence="4" type="ORF">Aple_088620</name>
</gene>
<dbReference type="SUPFAM" id="SSF53800">
    <property type="entry name" value="Chelatase"/>
    <property type="match status" value="1"/>
</dbReference>
<evidence type="ECO:0000256" key="2">
    <source>
        <dbReference type="ARBA" id="ARBA00023239"/>
    </source>
</evidence>
<dbReference type="GO" id="GO:0046872">
    <property type="term" value="F:metal ion binding"/>
    <property type="evidence" value="ECO:0007669"/>
    <property type="project" value="UniProtKB-KW"/>
</dbReference>
<dbReference type="Proteomes" id="UP000377595">
    <property type="component" value="Unassembled WGS sequence"/>
</dbReference>
<name>A0A5M3Y2H7_9ACTN</name>
<dbReference type="PANTHER" id="PTHR33542">
    <property type="entry name" value="SIROHYDROCHLORIN FERROCHELATASE, CHLOROPLASTIC"/>
    <property type="match status" value="1"/>
</dbReference>
<feature type="region of interest" description="Disordered" evidence="3">
    <location>
        <begin position="237"/>
        <end position="270"/>
    </location>
</feature>
<dbReference type="Gene3D" id="3.40.50.1400">
    <property type="match status" value="2"/>
</dbReference>
<reference evidence="4 5" key="1">
    <citation type="submission" date="2019-10" db="EMBL/GenBank/DDBJ databases">
        <title>Whole genome shotgun sequence of Acrocarpospora pleiomorpha NBRC 16267.</title>
        <authorList>
            <person name="Ichikawa N."/>
            <person name="Kimura A."/>
            <person name="Kitahashi Y."/>
            <person name="Komaki H."/>
            <person name="Oguchi A."/>
        </authorList>
    </citation>
    <scope>NUCLEOTIDE SEQUENCE [LARGE SCALE GENOMIC DNA]</scope>
    <source>
        <strain evidence="4 5">NBRC 16267</strain>
    </source>
</reference>
<comment type="caution">
    <text evidence="4">The sequence shown here is derived from an EMBL/GenBank/DDBJ whole genome shotgun (WGS) entry which is preliminary data.</text>
</comment>
<evidence type="ECO:0000313" key="5">
    <source>
        <dbReference type="Proteomes" id="UP000377595"/>
    </source>
</evidence>
<evidence type="ECO:0008006" key="6">
    <source>
        <dbReference type="Google" id="ProtNLM"/>
    </source>
</evidence>
<protein>
    <recommendedName>
        <fullName evidence="6">Sirohydrochlorin chelatase</fullName>
    </recommendedName>
</protein>
<dbReference type="GO" id="GO:0016829">
    <property type="term" value="F:lyase activity"/>
    <property type="evidence" value="ECO:0007669"/>
    <property type="project" value="UniProtKB-KW"/>
</dbReference>
<keyword evidence="5" id="KW-1185">Reference proteome</keyword>
<evidence type="ECO:0000256" key="3">
    <source>
        <dbReference type="SAM" id="MobiDB-lite"/>
    </source>
</evidence>
<dbReference type="InterPro" id="IPR050963">
    <property type="entry name" value="Sirohydro_Cobaltochel/CbiX"/>
</dbReference>
<feature type="compositionally biased region" description="Low complexity" evidence="3">
    <location>
        <begin position="239"/>
        <end position="249"/>
    </location>
</feature>
<organism evidence="4 5">
    <name type="scientific">Acrocarpospora pleiomorpha</name>
    <dbReference type="NCBI Taxonomy" id="90975"/>
    <lineage>
        <taxon>Bacteria</taxon>
        <taxon>Bacillati</taxon>
        <taxon>Actinomycetota</taxon>
        <taxon>Actinomycetes</taxon>
        <taxon>Streptosporangiales</taxon>
        <taxon>Streptosporangiaceae</taxon>
        <taxon>Acrocarpospora</taxon>
    </lineage>
</organism>
<evidence type="ECO:0000313" key="4">
    <source>
        <dbReference type="EMBL" id="GES25963.1"/>
    </source>
</evidence>
<dbReference type="CDD" id="cd03416">
    <property type="entry name" value="CbiX_SirB_N"/>
    <property type="match status" value="1"/>
</dbReference>
<sequence length="270" mass="27893">MTTRSMTTRSMTTLVMAGHGARDERWSAVLADLAGRVRRLRPGHRVRLAFLELSTPPLADVLAATVGPVVVVPLLLAGGYHAHVDLPAIIAGVRPDARVAGPLGPHPLLTSVLARRLAAAGLRPGDAVVLGAAGSADPSALDDVRAAARLLSVRLSRPVTAAFAAGGTPTLADALTRARTTRTAPRVAVASYLLAPGHFHGRLADSSADLVSAPLGADDDLAALVWTRFDEAVEEAQLSRAPRASSRSSLTMSPALSSREGSESTPVNVS</sequence>
<dbReference type="EMBL" id="BLAF01000076">
    <property type="protein sequence ID" value="GES25963.1"/>
    <property type="molecule type" value="Genomic_DNA"/>
</dbReference>
<proteinExistence type="predicted"/>
<evidence type="ECO:0000256" key="1">
    <source>
        <dbReference type="ARBA" id="ARBA00022723"/>
    </source>
</evidence>
<keyword evidence="2" id="KW-0456">Lyase</keyword>
<dbReference type="Pfam" id="PF01903">
    <property type="entry name" value="CbiX"/>
    <property type="match status" value="2"/>
</dbReference>
<dbReference type="PANTHER" id="PTHR33542:SF5">
    <property type="entry name" value="FERROCHELATASE CHE1"/>
    <property type="match status" value="1"/>
</dbReference>
<dbReference type="AlphaFoldDB" id="A0A5M3Y2H7"/>
<dbReference type="InterPro" id="IPR002762">
    <property type="entry name" value="CbiX-like"/>
</dbReference>
<accession>A0A5M3Y2H7</accession>